<evidence type="ECO:0000259" key="3">
    <source>
        <dbReference type="PROSITE" id="PS50103"/>
    </source>
</evidence>
<keyword evidence="1" id="KW-0479">Metal-binding</keyword>
<organism evidence="4 5">
    <name type="scientific">Pavo cristatus</name>
    <name type="common">Indian peafowl</name>
    <name type="synonym">Blue peafowl</name>
    <dbReference type="NCBI Taxonomy" id="9049"/>
    <lineage>
        <taxon>Eukaryota</taxon>
        <taxon>Metazoa</taxon>
        <taxon>Chordata</taxon>
        <taxon>Craniata</taxon>
        <taxon>Vertebrata</taxon>
        <taxon>Euteleostomi</taxon>
        <taxon>Archelosauria</taxon>
        <taxon>Archosauria</taxon>
        <taxon>Dinosauria</taxon>
        <taxon>Saurischia</taxon>
        <taxon>Theropoda</taxon>
        <taxon>Coelurosauria</taxon>
        <taxon>Aves</taxon>
        <taxon>Neognathae</taxon>
        <taxon>Galloanserae</taxon>
        <taxon>Galliformes</taxon>
        <taxon>Phasianidae</taxon>
        <taxon>Phasianinae</taxon>
        <taxon>Pavo</taxon>
    </lineage>
</organism>
<dbReference type="GO" id="GO:0008270">
    <property type="term" value="F:zinc ion binding"/>
    <property type="evidence" value="ECO:0007669"/>
    <property type="project" value="UniProtKB-KW"/>
</dbReference>
<feature type="compositionally biased region" description="Polar residues" evidence="2">
    <location>
        <begin position="263"/>
        <end position="279"/>
    </location>
</feature>
<dbReference type="InterPro" id="IPR000571">
    <property type="entry name" value="Znf_CCCH"/>
</dbReference>
<accession>A0A8C9G068</accession>
<dbReference type="Ensembl" id="ENSPSTT00000023187.1">
    <property type="protein sequence ID" value="ENSPSTP00000022080.1"/>
    <property type="gene ID" value="ENSPSTG00000016170.1"/>
</dbReference>
<evidence type="ECO:0000313" key="5">
    <source>
        <dbReference type="Proteomes" id="UP000694428"/>
    </source>
</evidence>
<feature type="region of interest" description="Disordered" evidence="2">
    <location>
        <begin position="263"/>
        <end position="287"/>
    </location>
</feature>
<reference evidence="4" key="1">
    <citation type="submission" date="2025-08" db="UniProtKB">
        <authorList>
            <consortium name="Ensembl"/>
        </authorList>
    </citation>
    <scope>IDENTIFICATION</scope>
</reference>
<dbReference type="PROSITE" id="PS50103">
    <property type="entry name" value="ZF_C3H1"/>
    <property type="match status" value="1"/>
</dbReference>
<feature type="compositionally biased region" description="Basic and acidic residues" evidence="2">
    <location>
        <begin position="94"/>
        <end position="110"/>
    </location>
</feature>
<evidence type="ECO:0000256" key="2">
    <source>
        <dbReference type="SAM" id="MobiDB-lite"/>
    </source>
</evidence>
<feature type="region of interest" description="Disordered" evidence="2">
    <location>
        <begin position="1"/>
        <end position="64"/>
    </location>
</feature>
<protein>
    <recommendedName>
        <fullName evidence="3">C3H1-type domain-containing protein</fullName>
    </recommendedName>
</protein>
<dbReference type="AlphaFoldDB" id="A0A8C9G068"/>
<name>A0A8C9G068_PAVCR</name>
<keyword evidence="1" id="KW-0863">Zinc-finger</keyword>
<proteinExistence type="predicted"/>
<dbReference type="Proteomes" id="UP000694428">
    <property type="component" value="Unplaced"/>
</dbReference>
<feature type="region of interest" description="Disordered" evidence="2">
    <location>
        <begin position="79"/>
        <end position="110"/>
    </location>
</feature>
<dbReference type="PANTHER" id="PTHR46729">
    <property type="entry name" value="LEUKOCYTE RECEPTOR CLUSTER MEMBER 9"/>
    <property type="match status" value="1"/>
</dbReference>
<dbReference type="InterPro" id="IPR040459">
    <property type="entry name" value="MJ1316"/>
</dbReference>
<evidence type="ECO:0000313" key="4">
    <source>
        <dbReference type="Ensembl" id="ENSPSTP00000022080.1"/>
    </source>
</evidence>
<feature type="domain" description="C3H1-type" evidence="3">
    <location>
        <begin position="60"/>
        <end position="86"/>
    </location>
</feature>
<feature type="zinc finger region" description="C3H1-type" evidence="1">
    <location>
        <begin position="60"/>
        <end position="86"/>
    </location>
</feature>
<keyword evidence="1" id="KW-0862">Zinc</keyword>
<dbReference type="PANTHER" id="PTHR46729:SF1">
    <property type="entry name" value="LEUKOCYTE RECEPTOR CLUSTER MEMBER 9"/>
    <property type="match status" value="1"/>
</dbReference>
<reference evidence="4" key="2">
    <citation type="submission" date="2025-09" db="UniProtKB">
        <authorList>
            <consortium name="Ensembl"/>
        </authorList>
    </citation>
    <scope>IDENTIFICATION</scope>
</reference>
<feature type="compositionally biased region" description="Pro residues" evidence="2">
    <location>
        <begin position="1"/>
        <end position="13"/>
    </location>
</feature>
<evidence type="ECO:0000256" key="1">
    <source>
        <dbReference type="PROSITE-ProRule" id="PRU00723"/>
    </source>
</evidence>
<dbReference type="InterPro" id="IPR042653">
    <property type="entry name" value="Leng9"/>
</dbReference>
<feature type="compositionally biased region" description="Pro residues" evidence="2">
    <location>
        <begin position="24"/>
        <end position="38"/>
    </location>
</feature>
<sequence>MDPDPRPGPPQPEPDPRSGLAEPDPNPGPEPQPGPADPDPNRGPVDPAPDRRPDSAEPVPAPAPCRWFLEGRCRFGPRCRHPHPGQSPTAGPEPNREEPAAEEKKPPLRRAADVLSRLRWDPRVDPEAATVEYRDRFVGVVERPLLEFFTGPLCDAGPADLAVPEHRIVRIRYRGRCVWDRESRMDRVFGSGGGMGTMREVLEELGEGWGEEEVLIEKMGCHKDSFPKWNQFLRIYWGKTSWPSHVHGEQNCRRCSTRNLAAPTPTAQGLQTSPWQMPTPSVDGDLSRKNKGKIQTCFCYQTAVSTDKAGDCSSLTNLIRTGKEESGEQRDVKHTWIRWVDGEPLPQH</sequence>
<keyword evidence="5" id="KW-1185">Reference proteome</keyword>
<dbReference type="Pfam" id="PF04457">
    <property type="entry name" value="MJ1316"/>
    <property type="match status" value="1"/>
</dbReference>